<feature type="compositionally biased region" description="Basic and acidic residues" evidence="1">
    <location>
        <begin position="28"/>
        <end position="39"/>
    </location>
</feature>
<evidence type="ECO:0000313" key="3">
    <source>
        <dbReference type="Proteomes" id="UP000296049"/>
    </source>
</evidence>
<sequence>MNLGTTKKAAVLSSRNGKSEANPVTQQHHTELLEPKSQPDEGCSLMSRNQRSEEGQTKHNLVSQGRGSSALVQVAVAAYRQSEGDCLEATFPGAQLSPSTLRLHVSGKFQQIKPRSTSQTGFGRYFDPRTILQEAANFEERCSGLSTEPGNFKSGLRSACLVGAEPLKQLYLTCGEPFRGKAYYLLHFSYSCVVNLSMQKGYQSLRFSDRNNCNKIDCILVAGYNRQASVTLAAPVPETATETGHKAHRYIQTQPSRDKNNLANSRQCKTPLADK</sequence>
<feature type="region of interest" description="Disordered" evidence="1">
    <location>
        <begin position="1"/>
        <end position="65"/>
    </location>
</feature>
<evidence type="ECO:0000313" key="2">
    <source>
        <dbReference type="EMBL" id="EOB04302.1"/>
    </source>
</evidence>
<proteinExistence type="predicted"/>
<keyword evidence="3" id="KW-1185">Reference proteome</keyword>
<dbReference type="EMBL" id="KB742801">
    <property type="protein sequence ID" value="EOB04302.1"/>
    <property type="molecule type" value="Genomic_DNA"/>
</dbReference>
<name>R0K3N5_ANAPL</name>
<evidence type="ECO:0000256" key="1">
    <source>
        <dbReference type="SAM" id="MobiDB-lite"/>
    </source>
</evidence>
<reference evidence="3" key="1">
    <citation type="journal article" date="2013" name="Nat. Genet.">
        <title>The duck genome and transcriptome provide insight into an avian influenza virus reservoir species.</title>
        <authorList>
            <person name="Huang Y."/>
            <person name="Li Y."/>
            <person name="Burt D.W."/>
            <person name="Chen H."/>
            <person name="Zhang Y."/>
            <person name="Qian W."/>
            <person name="Kim H."/>
            <person name="Gan S."/>
            <person name="Zhao Y."/>
            <person name="Li J."/>
            <person name="Yi K."/>
            <person name="Feng H."/>
            <person name="Zhu P."/>
            <person name="Li B."/>
            <person name="Liu Q."/>
            <person name="Fairley S."/>
            <person name="Magor K.E."/>
            <person name="Du Z."/>
            <person name="Hu X."/>
            <person name="Goodman L."/>
            <person name="Tafer H."/>
            <person name="Vignal A."/>
            <person name="Lee T."/>
            <person name="Kim K.W."/>
            <person name="Sheng Z."/>
            <person name="An Y."/>
            <person name="Searle S."/>
            <person name="Herrero J."/>
            <person name="Groenen M.A."/>
            <person name="Crooijmans R.P."/>
            <person name="Faraut T."/>
            <person name="Cai Q."/>
            <person name="Webster R.G."/>
            <person name="Aldridge J.R."/>
            <person name="Warren W.C."/>
            <person name="Bartschat S."/>
            <person name="Kehr S."/>
            <person name="Marz M."/>
            <person name="Stadler P.F."/>
            <person name="Smith J."/>
            <person name="Kraus R.H."/>
            <person name="Zhao Y."/>
            <person name="Ren L."/>
            <person name="Fei J."/>
            <person name="Morisson M."/>
            <person name="Kaiser P."/>
            <person name="Griffin D.K."/>
            <person name="Rao M."/>
            <person name="Pitel F."/>
            <person name="Wang J."/>
            <person name="Li N."/>
        </authorList>
    </citation>
    <scope>NUCLEOTIDE SEQUENCE [LARGE SCALE GENOMIC DNA]</scope>
</reference>
<dbReference type="Proteomes" id="UP000296049">
    <property type="component" value="Unassembled WGS sequence"/>
</dbReference>
<gene>
    <name evidence="2" type="ORF">Anapl_04729</name>
</gene>
<organism evidence="2 3">
    <name type="scientific">Anas platyrhynchos</name>
    <name type="common">Mallard</name>
    <name type="synonym">Anas boschas</name>
    <dbReference type="NCBI Taxonomy" id="8839"/>
    <lineage>
        <taxon>Eukaryota</taxon>
        <taxon>Metazoa</taxon>
        <taxon>Chordata</taxon>
        <taxon>Craniata</taxon>
        <taxon>Vertebrata</taxon>
        <taxon>Euteleostomi</taxon>
        <taxon>Archelosauria</taxon>
        <taxon>Archosauria</taxon>
        <taxon>Dinosauria</taxon>
        <taxon>Saurischia</taxon>
        <taxon>Theropoda</taxon>
        <taxon>Coelurosauria</taxon>
        <taxon>Aves</taxon>
        <taxon>Neognathae</taxon>
        <taxon>Galloanserae</taxon>
        <taxon>Anseriformes</taxon>
        <taxon>Anatidae</taxon>
        <taxon>Anatinae</taxon>
        <taxon>Anas</taxon>
    </lineage>
</organism>
<protein>
    <submittedName>
        <fullName evidence="2">Uncharacterized protein</fullName>
    </submittedName>
</protein>
<dbReference type="AlphaFoldDB" id="R0K3N5"/>
<accession>R0K3N5</accession>